<dbReference type="Proteomes" id="UP000663832">
    <property type="component" value="Unassembled WGS sequence"/>
</dbReference>
<evidence type="ECO:0000313" key="16">
    <source>
        <dbReference type="EMBL" id="CAF1180343.1"/>
    </source>
</evidence>
<dbReference type="InterPro" id="IPR001503">
    <property type="entry name" value="Glyco_trans_10"/>
</dbReference>
<dbReference type="OrthoDB" id="427096at2759"/>
<dbReference type="EMBL" id="CAJNOI010000029">
    <property type="protein sequence ID" value="CAF0873560.1"/>
    <property type="molecule type" value="Genomic_DNA"/>
</dbReference>
<dbReference type="Proteomes" id="UP000663877">
    <property type="component" value="Unassembled WGS sequence"/>
</dbReference>
<evidence type="ECO:0000256" key="4">
    <source>
        <dbReference type="ARBA" id="ARBA00022676"/>
    </source>
</evidence>
<dbReference type="AlphaFoldDB" id="A0A813XQ27"/>
<dbReference type="EMBL" id="CAJNOM010000174">
    <property type="protein sequence ID" value="CAF1180343.1"/>
    <property type="molecule type" value="Genomic_DNA"/>
</dbReference>
<keyword evidence="8 12" id="KW-1133">Transmembrane helix</keyword>
<evidence type="ECO:0000256" key="10">
    <source>
        <dbReference type="ARBA" id="ARBA00023136"/>
    </source>
</evidence>
<evidence type="ECO:0000256" key="9">
    <source>
        <dbReference type="ARBA" id="ARBA00023034"/>
    </source>
</evidence>
<keyword evidence="9 12" id="KW-0333">Golgi apparatus</keyword>
<evidence type="ECO:0000259" key="14">
    <source>
        <dbReference type="Pfam" id="PF17039"/>
    </source>
</evidence>
<dbReference type="InterPro" id="IPR031481">
    <property type="entry name" value="Glyco_tran_10_N"/>
</dbReference>
<evidence type="ECO:0000256" key="12">
    <source>
        <dbReference type="RuleBase" id="RU003832"/>
    </source>
</evidence>
<dbReference type="FunFam" id="3.40.50.11660:FF:000004">
    <property type="entry name" value="Glycoprotein 3-alpha-L-fucosyltransferase A"/>
    <property type="match status" value="1"/>
</dbReference>
<dbReference type="Pfam" id="PF00852">
    <property type="entry name" value="Glyco_transf_10"/>
    <property type="match status" value="1"/>
</dbReference>
<comment type="caution">
    <text evidence="15">The sequence shown here is derived from an EMBL/GenBank/DDBJ whole genome shotgun (WGS) entry which is preliminary data.</text>
</comment>
<evidence type="ECO:0000256" key="3">
    <source>
        <dbReference type="ARBA" id="ARBA00008919"/>
    </source>
</evidence>
<keyword evidence="7" id="KW-0735">Signal-anchor</keyword>
<evidence type="ECO:0000256" key="11">
    <source>
        <dbReference type="ARBA" id="ARBA00023180"/>
    </source>
</evidence>
<keyword evidence="18" id="KW-1185">Reference proteome</keyword>
<dbReference type="PANTHER" id="PTHR48438">
    <property type="entry name" value="ALPHA-(1,3)-FUCOSYLTRANSFERASE C-RELATED"/>
    <property type="match status" value="1"/>
</dbReference>
<dbReference type="UniPathway" id="UPA00378"/>
<evidence type="ECO:0000313" key="15">
    <source>
        <dbReference type="EMBL" id="CAF0873560.1"/>
    </source>
</evidence>
<evidence type="ECO:0000256" key="1">
    <source>
        <dbReference type="ARBA" id="ARBA00004323"/>
    </source>
</evidence>
<feature type="transmembrane region" description="Helical" evidence="12">
    <location>
        <begin position="12"/>
        <end position="29"/>
    </location>
</feature>
<reference evidence="15" key="1">
    <citation type="submission" date="2021-02" db="EMBL/GenBank/DDBJ databases">
        <authorList>
            <person name="Nowell W R."/>
        </authorList>
    </citation>
    <scope>NUCLEOTIDE SEQUENCE</scope>
</reference>
<feature type="domain" description="Fucosyltransferase C-terminal" evidence="13">
    <location>
        <begin position="210"/>
        <end position="382"/>
    </location>
</feature>
<comment type="pathway">
    <text evidence="2">Protein modification; protein glycosylation.</text>
</comment>
<evidence type="ECO:0000256" key="6">
    <source>
        <dbReference type="ARBA" id="ARBA00022692"/>
    </source>
</evidence>
<dbReference type="GO" id="GO:0000139">
    <property type="term" value="C:Golgi membrane"/>
    <property type="evidence" value="ECO:0007669"/>
    <property type="project" value="UniProtKB-SubCell"/>
</dbReference>
<dbReference type="EMBL" id="CAJNOM010000211">
    <property type="protein sequence ID" value="CAF1235293.1"/>
    <property type="molecule type" value="Genomic_DNA"/>
</dbReference>
<dbReference type="GO" id="GO:0032580">
    <property type="term" value="C:Golgi cisterna membrane"/>
    <property type="evidence" value="ECO:0007669"/>
    <property type="project" value="UniProtKB-SubCell"/>
</dbReference>
<dbReference type="SUPFAM" id="SSF53756">
    <property type="entry name" value="UDP-Glycosyltransferase/glycogen phosphorylase"/>
    <property type="match status" value="1"/>
</dbReference>
<evidence type="ECO:0000313" key="18">
    <source>
        <dbReference type="Proteomes" id="UP000663832"/>
    </source>
</evidence>
<keyword evidence="4 12" id="KW-0328">Glycosyltransferase</keyword>
<comment type="subcellular location">
    <subcellularLocation>
        <location evidence="1">Golgi apparatus membrane</location>
        <topology evidence="1">Single-pass type II membrane protein</topology>
    </subcellularLocation>
    <subcellularLocation>
        <location evidence="12">Golgi apparatus</location>
        <location evidence="12">Golgi stack membrane</location>
        <topology evidence="12">Single-pass type II membrane protein</topology>
    </subcellularLocation>
</comment>
<feature type="domain" description="Fucosyltransferase N-terminal" evidence="14">
    <location>
        <begin position="66"/>
        <end position="180"/>
    </location>
</feature>
<dbReference type="EC" id="2.4.1.-" evidence="12"/>
<proteinExistence type="inferred from homology"/>
<organism evidence="15 19">
    <name type="scientific">Adineta steineri</name>
    <dbReference type="NCBI Taxonomy" id="433720"/>
    <lineage>
        <taxon>Eukaryota</taxon>
        <taxon>Metazoa</taxon>
        <taxon>Spiralia</taxon>
        <taxon>Gnathifera</taxon>
        <taxon>Rotifera</taxon>
        <taxon>Eurotatoria</taxon>
        <taxon>Bdelloidea</taxon>
        <taxon>Adinetida</taxon>
        <taxon>Adinetidae</taxon>
        <taxon>Adineta</taxon>
    </lineage>
</organism>
<dbReference type="GO" id="GO:0008417">
    <property type="term" value="F:fucosyltransferase activity"/>
    <property type="evidence" value="ECO:0007669"/>
    <property type="project" value="InterPro"/>
</dbReference>
<dbReference type="Pfam" id="PF17039">
    <property type="entry name" value="Glyco_tran_10_N"/>
    <property type="match status" value="1"/>
</dbReference>
<comment type="similarity">
    <text evidence="3 12">Belongs to the glycosyltransferase 10 family.</text>
</comment>
<evidence type="ECO:0000313" key="19">
    <source>
        <dbReference type="Proteomes" id="UP000663877"/>
    </source>
</evidence>
<dbReference type="InterPro" id="IPR038577">
    <property type="entry name" value="GT10-like_C_sf"/>
</dbReference>
<evidence type="ECO:0000259" key="13">
    <source>
        <dbReference type="Pfam" id="PF00852"/>
    </source>
</evidence>
<keyword evidence="10 12" id="KW-0472">Membrane</keyword>
<evidence type="ECO:0000313" key="17">
    <source>
        <dbReference type="EMBL" id="CAF1235293.1"/>
    </source>
</evidence>
<dbReference type="InterPro" id="IPR055270">
    <property type="entry name" value="Glyco_tran_10_C"/>
</dbReference>
<evidence type="ECO:0000256" key="2">
    <source>
        <dbReference type="ARBA" id="ARBA00004922"/>
    </source>
</evidence>
<keyword evidence="11" id="KW-0325">Glycoprotein</keyword>
<evidence type="ECO:0000256" key="7">
    <source>
        <dbReference type="ARBA" id="ARBA00022968"/>
    </source>
</evidence>
<sequence>MYTKYRNRHFRFISIFLVIFTICFLYTTYDPKKNDDQYSETSPTQLFDTNTSIYVPLSEVKQQSYRTVLLWTDLFSDIHWHQEAFFNPYAIVACSSIHQCQFTRDTRRLSKSSIVAFHLYDINRYRLPERTTQSKSDNQSWVFITGESPINFYYQNPSFLPHMLDNYFDQSISYKYDSPFSIFSPRIKSRILSNTYEIQQERQYNNNSLKSKNKPILWFVSNCNTFSQREKYVEELKKYIEIDVYGKCGRKCSKEKNSQCHANLNEYYFYLSFENSRCHSYITEKFWNIISDNKNRLVPIVMGASINDYKQIAPKQSYIHVDQYKTPEELAKYLNYLIANPEKYLTYLQWREYNQVELINSTRWKTLLCPLCQMAYETHLSPSIRMNFSTWYHPTTQCHHDDVELFTKCKQANLRDPMNWIHNTKCP</sequence>
<keyword evidence="6 12" id="KW-0812">Transmembrane</keyword>
<evidence type="ECO:0000256" key="8">
    <source>
        <dbReference type="ARBA" id="ARBA00022989"/>
    </source>
</evidence>
<gene>
    <name evidence="15" type="ORF">BJG266_LOCUS9031</name>
    <name evidence="16" type="ORF">QVE165_LOCUS24643</name>
    <name evidence="17" type="ORF">QVE165_LOCUS27664</name>
</gene>
<protein>
    <recommendedName>
        <fullName evidence="12">Fucosyltransferase</fullName>
        <ecNumber evidence="12">2.4.1.-</ecNumber>
    </recommendedName>
</protein>
<accession>A0A813XQ27</accession>
<dbReference type="PANTHER" id="PTHR48438:SF1">
    <property type="entry name" value="ALPHA-(1,3)-FUCOSYLTRANSFERASE C-RELATED"/>
    <property type="match status" value="1"/>
</dbReference>
<keyword evidence="5 12" id="KW-0808">Transferase</keyword>
<dbReference type="Gene3D" id="3.40.50.11660">
    <property type="entry name" value="Glycosyl transferase family 10, C-terminal domain"/>
    <property type="match status" value="1"/>
</dbReference>
<evidence type="ECO:0000256" key="5">
    <source>
        <dbReference type="ARBA" id="ARBA00022679"/>
    </source>
</evidence>
<name>A0A813XQ27_9BILA</name>